<reference evidence="2 3" key="1">
    <citation type="submission" date="2018-01" db="EMBL/GenBank/DDBJ databases">
        <title>The complete genome sequence of Chromatium okenii LaCa, a purple sulfur bacterium with a turbulent life.</title>
        <authorList>
            <person name="Luedin S.M."/>
            <person name="Liechti N."/>
            <person name="Storelli N."/>
            <person name="Danza F."/>
            <person name="Wittwer M."/>
            <person name="Pothier J.F."/>
            <person name="Tonolla M.A."/>
        </authorList>
    </citation>
    <scope>NUCLEOTIDE SEQUENCE [LARGE SCALE GENOMIC DNA]</scope>
    <source>
        <strain evidence="2 3">LaCa</strain>
    </source>
</reference>
<dbReference type="Proteomes" id="UP000239936">
    <property type="component" value="Unassembled WGS sequence"/>
</dbReference>
<name>A0A2S7XUM2_9GAMM</name>
<feature type="transmembrane region" description="Helical" evidence="1">
    <location>
        <begin position="101"/>
        <end position="121"/>
    </location>
</feature>
<organism evidence="2 3">
    <name type="scientific">Chromatium okenii</name>
    <dbReference type="NCBI Taxonomy" id="61644"/>
    <lineage>
        <taxon>Bacteria</taxon>
        <taxon>Pseudomonadati</taxon>
        <taxon>Pseudomonadota</taxon>
        <taxon>Gammaproteobacteria</taxon>
        <taxon>Chromatiales</taxon>
        <taxon>Chromatiaceae</taxon>
        <taxon>Chromatium</taxon>
    </lineage>
</organism>
<gene>
    <name evidence="2" type="ORF">CXB77_02570</name>
</gene>
<feature type="transmembrane region" description="Helical" evidence="1">
    <location>
        <begin position="69"/>
        <end position="89"/>
    </location>
</feature>
<keyword evidence="1" id="KW-0472">Membrane</keyword>
<feature type="transmembrane region" description="Helical" evidence="1">
    <location>
        <begin position="165"/>
        <end position="187"/>
    </location>
</feature>
<evidence type="ECO:0000256" key="1">
    <source>
        <dbReference type="SAM" id="Phobius"/>
    </source>
</evidence>
<protein>
    <submittedName>
        <fullName evidence="2">Uncharacterized protein</fullName>
    </submittedName>
</protein>
<keyword evidence="1" id="KW-0812">Transmembrane</keyword>
<dbReference type="OrthoDB" id="5764570at2"/>
<evidence type="ECO:0000313" key="2">
    <source>
        <dbReference type="EMBL" id="PQJ97439.1"/>
    </source>
</evidence>
<feature type="transmembrane region" description="Helical" evidence="1">
    <location>
        <begin position="46"/>
        <end position="63"/>
    </location>
</feature>
<dbReference type="EMBL" id="PPGH01000013">
    <property type="protein sequence ID" value="PQJ97439.1"/>
    <property type="molecule type" value="Genomic_DNA"/>
</dbReference>
<feature type="transmembrane region" description="Helical" evidence="1">
    <location>
        <begin position="16"/>
        <end position="39"/>
    </location>
</feature>
<evidence type="ECO:0000313" key="3">
    <source>
        <dbReference type="Proteomes" id="UP000239936"/>
    </source>
</evidence>
<keyword evidence="1" id="KW-1133">Transmembrane helix</keyword>
<sequence>MIYAPLFTGLAELLKGFGFGSTTYIIAATVTGTSTAVLYGARELSLISSGIGAGVGVVLLILLGEQSAFIPTIVITGVVATAAGLTIHFPTRCSTHVGAKAMSGLVAGALGGSLLMLLEFWQMTPVSLFLALAVLVSLNGLLYVLSLRGWVALLQRLFHTNYPCYLIETAIMALLAMVAAGSVWMVSGPLMDSDGSLWQTASLAMHAQLPQAILGGLVGGGLAGMTLELFRLSWVSDL</sequence>
<dbReference type="AlphaFoldDB" id="A0A2S7XUM2"/>
<feature type="transmembrane region" description="Helical" evidence="1">
    <location>
        <begin position="127"/>
        <end position="145"/>
    </location>
</feature>
<comment type="caution">
    <text evidence="2">The sequence shown here is derived from an EMBL/GenBank/DDBJ whole genome shotgun (WGS) entry which is preliminary data.</text>
</comment>
<accession>A0A2S7XUM2</accession>
<proteinExistence type="predicted"/>
<keyword evidence="3" id="KW-1185">Reference proteome</keyword>
<feature type="transmembrane region" description="Helical" evidence="1">
    <location>
        <begin position="207"/>
        <end position="230"/>
    </location>
</feature>